<dbReference type="InterPro" id="IPR008271">
    <property type="entry name" value="Ser/Thr_kinase_AS"/>
</dbReference>
<dbReference type="PROSITE" id="PS50948">
    <property type="entry name" value="PAN"/>
    <property type="match status" value="1"/>
</dbReference>
<evidence type="ECO:0000256" key="12">
    <source>
        <dbReference type="ARBA" id="ARBA00023157"/>
    </source>
</evidence>
<dbReference type="SMART" id="SM00220">
    <property type="entry name" value="S_TKc"/>
    <property type="match status" value="1"/>
</dbReference>
<proteinExistence type="inferred from homology"/>
<dbReference type="Gene3D" id="2.90.10.10">
    <property type="entry name" value="Bulb-type lectin domain"/>
    <property type="match status" value="1"/>
</dbReference>
<dbReference type="SUPFAM" id="SSF57414">
    <property type="entry name" value="Hairpin loop containing domain-like"/>
    <property type="match status" value="1"/>
</dbReference>
<comment type="subcellular location">
    <subcellularLocation>
        <location evidence="1">Membrane</location>
        <topology evidence="1">Single-pass type I membrane protein</topology>
    </subcellularLocation>
</comment>
<keyword evidence="26" id="KW-1185">Reference proteome</keyword>
<keyword evidence="11 20" id="KW-0472">Membrane</keyword>
<feature type="domain" description="Bulb-type lectin" evidence="23">
    <location>
        <begin position="74"/>
        <end position="196"/>
    </location>
</feature>
<dbReference type="SUPFAM" id="SSF51110">
    <property type="entry name" value="alpha-D-mannose-specific plant lectins"/>
    <property type="match status" value="1"/>
</dbReference>
<evidence type="ECO:0000256" key="17">
    <source>
        <dbReference type="PIRNR" id="PIRNR000641"/>
    </source>
</evidence>
<dbReference type="GO" id="GO:0005524">
    <property type="term" value="F:ATP binding"/>
    <property type="evidence" value="ECO:0007669"/>
    <property type="project" value="UniProtKB-UniRule"/>
</dbReference>
<dbReference type="FunFam" id="3.50.4.10:FF:000022">
    <property type="entry name" value="Serine/threonine-protein kinase"/>
    <property type="match status" value="1"/>
</dbReference>
<dbReference type="InterPro" id="IPR000742">
    <property type="entry name" value="EGF"/>
</dbReference>
<dbReference type="Pfam" id="PF01453">
    <property type="entry name" value="B_lectin"/>
    <property type="match status" value="1"/>
</dbReference>
<feature type="domain" description="Protein kinase" evidence="21">
    <location>
        <begin position="554"/>
        <end position="856"/>
    </location>
</feature>
<name>A0A453F7I6_AEGTS</name>
<keyword evidence="8 17" id="KW-0418">Kinase</keyword>
<dbReference type="Pfam" id="PF00069">
    <property type="entry name" value="Pkinase"/>
    <property type="match status" value="1"/>
</dbReference>
<evidence type="ECO:0000259" key="23">
    <source>
        <dbReference type="PROSITE" id="PS50927"/>
    </source>
</evidence>
<reference evidence="25" key="5">
    <citation type="journal article" date="2021" name="G3 (Bethesda)">
        <title>Aegilops tauschii genome assembly Aet v5.0 features greater sequence contiguity and improved annotation.</title>
        <authorList>
            <person name="Wang L."/>
            <person name="Zhu T."/>
            <person name="Rodriguez J.C."/>
            <person name="Deal K.R."/>
            <person name="Dubcovsky J."/>
            <person name="McGuire P.E."/>
            <person name="Lux T."/>
            <person name="Spannagl M."/>
            <person name="Mayer K.F.X."/>
            <person name="Baldrich P."/>
            <person name="Meyers B.C."/>
            <person name="Huo N."/>
            <person name="Gu Y.Q."/>
            <person name="Zhou H."/>
            <person name="Devos K.M."/>
            <person name="Bennetzen J.L."/>
            <person name="Unver T."/>
            <person name="Budak H."/>
            <person name="Gulick P.J."/>
            <person name="Galiba G."/>
            <person name="Kalapos B."/>
            <person name="Nelson D.R."/>
            <person name="Li P."/>
            <person name="You F.M."/>
            <person name="Luo M.C."/>
            <person name="Dvorak J."/>
        </authorList>
    </citation>
    <scope>NUCLEOTIDE SEQUENCE [LARGE SCALE GENOMIC DNA]</scope>
    <source>
        <strain evidence="25">cv. AL8/78</strain>
    </source>
</reference>
<comment type="catalytic activity">
    <reaction evidence="15 17">
        <text>L-threonyl-[protein] + ATP = O-phospho-L-threonyl-[protein] + ADP + H(+)</text>
        <dbReference type="Rhea" id="RHEA:46608"/>
        <dbReference type="Rhea" id="RHEA-COMP:11060"/>
        <dbReference type="Rhea" id="RHEA-COMP:11605"/>
        <dbReference type="ChEBI" id="CHEBI:15378"/>
        <dbReference type="ChEBI" id="CHEBI:30013"/>
        <dbReference type="ChEBI" id="CHEBI:30616"/>
        <dbReference type="ChEBI" id="CHEBI:61977"/>
        <dbReference type="ChEBI" id="CHEBI:456216"/>
        <dbReference type="EC" id="2.7.11.1"/>
    </reaction>
</comment>
<feature type="domain" description="EGF-like" evidence="22">
    <location>
        <begin position="323"/>
        <end position="361"/>
    </location>
</feature>
<evidence type="ECO:0000256" key="4">
    <source>
        <dbReference type="ARBA" id="ARBA00022679"/>
    </source>
</evidence>
<protein>
    <recommendedName>
        <fullName evidence="17">Receptor-like serine/threonine-protein kinase</fullName>
        <ecNumber evidence="17">2.7.11.1</ecNumber>
    </recommendedName>
</protein>
<dbReference type="GO" id="GO:0051707">
    <property type="term" value="P:response to other organism"/>
    <property type="evidence" value="ECO:0007669"/>
    <property type="project" value="UniProtKB-ARBA"/>
</dbReference>
<feature type="binding site" evidence="19">
    <location>
        <position position="583"/>
    </location>
    <ligand>
        <name>ATP</name>
        <dbReference type="ChEBI" id="CHEBI:30616"/>
    </ligand>
</feature>
<dbReference type="InterPro" id="IPR001480">
    <property type="entry name" value="Bulb-type_lectin_dom"/>
</dbReference>
<dbReference type="GO" id="GO:0004674">
    <property type="term" value="F:protein serine/threonine kinase activity"/>
    <property type="evidence" value="ECO:0007669"/>
    <property type="project" value="UniProtKB-KW"/>
</dbReference>
<keyword evidence="9 17" id="KW-0067">ATP-binding</keyword>
<dbReference type="GO" id="GO:0016020">
    <property type="term" value="C:membrane"/>
    <property type="evidence" value="ECO:0007669"/>
    <property type="project" value="UniProtKB-SubCell"/>
</dbReference>
<dbReference type="Pfam" id="PF00024">
    <property type="entry name" value="PAN_1"/>
    <property type="match status" value="1"/>
</dbReference>
<dbReference type="EnsemblPlants" id="AET3Gv20596900.1">
    <property type="protein sequence ID" value="AET3Gv20596900.1"/>
    <property type="gene ID" value="AET3Gv20596900"/>
</dbReference>
<dbReference type="PROSITE" id="PS00108">
    <property type="entry name" value="PROTEIN_KINASE_ST"/>
    <property type="match status" value="1"/>
</dbReference>
<evidence type="ECO:0000256" key="1">
    <source>
        <dbReference type="ARBA" id="ARBA00004479"/>
    </source>
</evidence>
<evidence type="ECO:0000259" key="21">
    <source>
        <dbReference type="PROSITE" id="PS50011"/>
    </source>
</evidence>
<evidence type="ECO:0000256" key="9">
    <source>
        <dbReference type="ARBA" id="ARBA00022840"/>
    </source>
</evidence>
<organism evidence="25 26">
    <name type="scientific">Aegilops tauschii subsp. strangulata</name>
    <name type="common">Goatgrass</name>
    <dbReference type="NCBI Taxonomy" id="200361"/>
    <lineage>
        <taxon>Eukaryota</taxon>
        <taxon>Viridiplantae</taxon>
        <taxon>Streptophyta</taxon>
        <taxon>Embryophyta</taxon>
        <taxon>Tracheophyta</taxon>
        <taxon>Spermatophyta</taxon>
        <taxon>Magnoliopsida</taxon>
        <taxon>Liliopsida</taxon>
        <taxon>Poales</taxon>
        <taxon>Poaceae</taxon>
        <taxon>BOP clade</taxon>
        <taxon>Pooideae</taxon>
        <taxon>Triticodae</taxon>
        <taxon>Triticeae</taxon>
        <taxon>Triticinae</taxon>
        <taxon>Aegilops</taxon>
    </lineage>
</organism>
<dbReference type="FunFam" id="1.10.510.10:FF:000302">
    <property type="entry name" value="Serine/threonine-protein kinase"/>
    <property type="match status" value="1"/>
</dbReference>
<keyword evidence="2 17" id="KW-0723">Serine/threonine-protein kinase</keyword>
<evidence type="ECO:0000259" key="22">
    <source>
        <dbReference type="PROSITE" id="PS50026"/>
    </source>
</evidence>
<evidence type="ECO:0000313" key="26">
    <source>
        <dbReference type="Proteomes" id="UP000015105"/>
    </source>
</evidence>
<keyword evidence="13" id="KW-0675">Receptor</keyword>
<dbReference type="SMART" id="SM00108">
    <property type="entry name" value="B_lectin"/>
    <property type="match status" value="1"/>
</dbReference>
<dbReference type="CDD" id="cd01098">
    <property type="entry name" value="PAN_AP_plant"/>
    <property type="match status" value="1"/>
</dbReference>
<evidence type="ECO:0000256" key="11">
    <source>
        <dbReference type="ARBA" id="ARBA00023136"/>
    </source>
</evidence>
<dbReference type="FunFam" id="2.90.10.10:FF:000015">
    <property type="entry name" value="Serine/threonine-protein kinase"/>
    <property type="match status" value="1"/>
</dbReference>
<sequence>KWIVAQYTILVTRWTDRNPTKRDPQRLHKEPTPLSVCHHLQQPEKMPRLFFYPVALLPLLSTLLCSCASPWQSTISTGTSLQVDRGKVLLVSPDTTFSCGFYPSGNSTNAFYFSIWFTHATDKTVVWTANPCSPVNGQGSRISLNREGNLVLTDVNDSTAWESKTGWGKHTTVALLDTGNLVINDSTGKTVWQSFDLPTNTLLPTQHLTRANKLVSQSDSYHVLYFDNDNVLRLLYNGPDITSIYWPSPDYNALQNGRTRFNSSKIAVLDREGKFLSSDGFKMIASDSGLGIQRRITIDYDGNFRMYSLNASSGNWSITGQGVQQMCYVHGLCGKNGICEYSPAGRPRCTCPPGYKMVDPENWDRGCKPTFSIQCGQPQEDFQFVKVPHGDFYGFDLTSNKSISLGECRRICLESCMCISFTYKAGEGLCYTKNVLYNGQVYPYFLGDNYFKLPKSVSSTSPAANHPGITCSPERSKVMVVSADAYIKNSDHISWAYLYIFAAILGAVELFFIMTGWYVLFKMHNIPKSMEEGYKMITSQFRRFTYRELVEATGKFKEELGKGGNGVVYRGILGDKKVVAVKKLTDVRKGEEEFWAEVTLIGRINHMNLVRMYGFCSEGQHRLLVYEFVENESLDRYLFYGRGTERLLSWGQRFKIALGTARGLAYLHHECLEWIVHCDVKPENILLTREFEAKIADFGLSKLSERDSSSLNFTQMRGTTGYMAPEWVMNLPIDAKVDVYSFGVVLLEIVTGSRVSSGVTVDEDEMGLMQIPSGATEGGEGVGFMQFVQAVKQMLANGAELDIVDARLKGHFNHKQATVMVKIAISCLDERSKRPTMDQIARNLMECDDEDYHPAYF</sequence>
<comment type="catalytic activity">
    <reaction evidence="16 17">
        <text>L-seryl-[protein] + ATP = O-phospho-L-seryl-[protein] + ADP + H(+)</text>
        <dbReference type="Rhea" id="RHEA:17989"/>
        <dbReference type="Rhea" id="RHEA-COMP:9863"/>
        <dbReference type="Rhea" id="RHEA-COMP:11604"/>
        <dbReference type="ChEBI" id="CHEBI:15378"/>
        <dbReference type="ChEBI" id="CHEBI:29999"/>
        <dbReference type="ChEBI" id="CHEBI:30616"/>
        <dbReference type="ChEBI" id="CHEBI:83421"/>
        <dbReference type="ChEBI" id="CHEBI:456216"/>
        <dbReference type="EC" id="2.7.11.1"/>
    </reaction>
</comment>
<dbReference type="PROSITE" id="PS50026">
    <property type="entry name" value="EGF_3"/>
    <property type="match status" value="1"/>
</dbReference>
<dbReference type="Proteomes" id="UP000015105">
    <property type="component" value="Chromosome 3D"/>
</dbReference>
<reference evidence="26" key="1">
    <citation type="journal article" date="2014" name="Science">
        <title>Ancient hybridizations among the ancestral genomes of bread wheat.</title>
        <authorList>
            <consortium name="International Wheat Genome Sequencing Consortium,"/>
            <person name="Marcussen T."/>
            <person name="Sandve S.R."/>
            <person name="Heier L."/>
            <person name="Spannagl M."/>
            <person name="Pfeifer M."/>
            <person name="Jakobsen K.S."/>
            <person name="Wulff B.B."/>
            <person name="Steuernagel B."/>
            <person name="Mayer K.F."/>
            <person name="Olsen O.A."/>
        </authorList>
    </citation>
    <scope>NUCLEOTIDE SEQUENCE [LARGE SCALE GENOMIC DNA]</scope>
    <source>
        <strain evidence="26">cv. AL8/78</strain>
    </source>
</reference>
<dbReference type="CDD" id="cd00028">
    <property type="entry name" value="B_lectin"/>
    <property type="match status" value="1"/>
</dbReference>
<dbReference type="InterPro" id="IPR000719">
    <property type="entry name" value="Prot_kinase_dom"/>
</dbReference>
<dbReference type="PROSITE" id="PS50011">
    <property type="entry name" value="PROTEIN_KINASE_DOM"/>
    <property type="match status" value="1"/>
</dbReference>
<dbReference type="PROSITE" id="PS00107">
    <property type="entry name" value="PROTEIN_KINASE_ATP"/>
    <property type="match status" value="1"/>
</dbReference>
<dbReference type="STRING" id="200361.A0A453F7I6"/>
<evidence type="ECO:0000256" key="3">
    <source>
        <dbReference type="ARBA" id="ARBA00022536"/>
    </source>
</evidence>
<dbReference type="InterPro" id="IPR011009">
    <property type="entry name" value="Kinase-like_dom_sf"/>
</dbReference>
<evidence type="ECO:0000256" key="10">
    <source>
        <dbReference type="ARBA" id="ARBA00022989"/>
    </source>
</evidence>
<evidence type="ECO:0000256" key="19">
    <source>
        <dbReference type="PROSITE-ProRule" id="PRU10141"/>
    </source>
</evidence>
<evidence type="ECO:0000256" key="7">
    <source>
        <dbReference type="ARBA" id="ARBA00022741"/>
    </source>
</evidence>
<dbReference type="PANTHER" id="PTHR47974:SF7">
    <property type="entry name" value="RECEPTOR-LIKE SERINE_THREONINE-PROTEIN KINASE"/>
    <property type="match status" value="1"/>
</dbReference>
<evidence type="ECO:0000256" key="18">
    <source>
        <dbReference type="PROSITE-ProRule" id="PRU00076"/>
    </source>
</evidence>
<keyword evidence="7 17" id="KW-0547">Nucleotide-binding</keyword>
<dbReference type="PIRSF" id="PIRSF000641">
    <property type="entry name" value="SRK"/>
    <property type="match status" value="1"/>
</dbReference>
<evidence type="ECO:0000256" key="2">
    <source>
        <dbReference type="ARBA" id="ARBA00022527"/>
    </source>
</evidence>
<keyword evidence="14" id="KW-0325">Glycoprotein</keyword>
<dbReference type="InterPro" id="IPR000858">
    <property type="entry name" value="S_locus_glycoprot_dom"/>
</dbReference>
<keyword evidence="3 18" id="KW-0245">EGF-like domain</keyword>
<dbReference type="AlphaFoldDB" id="A0A453F7I6"/>
<comment type="similarity">
    <text evidence="17">Belongs to the protein kinase superfamily. Ser/Thr protein kinase family.</text>
</comment>
<keyword evidence="5 20" id="KW-0812">Transmembrane</keyword>
<dbReference type="Pfam" id="PF00954">
    <property type="entry name" value="S_locus_glycop"/>
    <property type="match status" value="1"/>
</dbReference>
<dbReference type="InterPro" id="IPR017441">
    <property type="entry name" value="Protein_kinase_ATP_BS"/>
</dbReference>
<evidence type="ECO:0000256" key="14">
    <source>
        <dbReference type="ARBA" id="ARBA00023180"/>
    </source>
</evidence>
<dbReference type="PROSITE" id="PS50927">
    <property type="entry name" value="BULB_LECTIN"/>
    <property type="match status" value="1"/>
</dbReference>
<accession>A0A453F7I6</accession>
<dbReference type="CDD" id="cd00053">
    <property type="entry name" value="EGF"/>
    <property type="match status" value="1"/>
</dbReference>
<dbReference type="Gene3D" id="1.10.510.10">
    <property type="entry name" value="Transferase(Phosphotransferase) domain 1"/>
    <property type="match status" value="1"/>
</dbReference>
<evidence type="ECO:0000256" key="6">
    <source>
        <dbReference type="ARBA" id="ARBA00022729"/>
    </source>
</evidence>
<dbReference type="SMART" id="SM00473">
    <property type="entry name" value="PAN_AP"/>
    <property type="match status" value="1"/>
</dbReference>
<dbReference type="SUPFAM" id="SSF56112">
    <property type="entry name" value="Protein kinase-like (PK-like)"/>
    <property type="match status" value="1"/>
</dbReference>
<dbReference type="FunFam" id="3.30.200.20:FF:000059">
    <property type="entry name" value="S-receptor-like serine/threonine-protein kinase"/>
    <property type="match status" value="1"/>
</dbReference>
<evidence type="ECO:0000256" key="20">
    <source>
        <dbReference type="SAM" id="Phobius"/>
    </source>
</evidence>
<dbReference type="Gramene" id="AET3Gv20596900.1">
    <property type="protein sequence ID" value="AET3Gv20596900.1"/>
    <property type="gene ID" value="AET3Gv20596900"/>
</dbReference>
<dbReference type="EC" id="2.7.11.1" evidence="17"/>
<reference evidence="25" key="4">
    <citation type="submission" date="2019-03" db="UniProtKB">
        <authorList>
            <consortium name="EnsemblPlants"/>
        </authorList>
    </citation>
    <scope>IDENTIFICATION</scope>
</reference>
<feature type="transmembrane region" description="Helical" evidence="20">
    <location>
        <begin position="496"/>
        <end position="520"/>
    </location>
</feature>
<evidence type="ECO:0000313" key="25">
    <source>
        <dbReference type="EnsemblPlants" id="AET3Gv20596900.1"/>
    </source>
</evidence>
<evidence type="ECO:0000259" key="24">
    <source>
        <dbReference type="PROSITE" id="PS50948"/>
    </source>
</evidence>
<keyword evidence="6" id="KW-0732">Signal</keyword>
<evidence type="ECO:0000256" key="13">
    <source>
        <dbReference type="ARBA" id="ARBA00023170"/>
    </source>
</evidence>
<feature type="domain" description="Apple" evidence="24">
    <location>
        <begin position="375"/>
        <end position="457"/>
    </location>
</feature>
<comment type="caution">
    <text evidence="18">Lacks conserved residue(s) required for the propagation of feature annotation.</text>
</comment>
<keyword evidence="4 17" id="KW-0808">Transferase</keyword>
<dbReference type="PANTHER" id="PTHR47974">
    <property type="entry name" value="OS07G0415500 PROTEIN"/>
    <property type="match status" value="1"/>
</dbReference>
<evidence type="ECO:0000256" key="8">
    <source>
        <dbReference type="ARBA" id="ARBA00022777"/>
    </source>
</evidence>
<keyword evidence="12" id="KW-1015">Disulfide bond</keyword>
<dbReference type="GO" id="GO:0106310">
    <property type="term" value="F:protein serine kinase activity"/>
    <property type="evidence" value="ECO:0007669"/>
    <property type="project" value="RHEA"/>
</dbReference>
<keyword evidence="10 20" id="KW-1133">Transmembrane helix</keyword>
<evidence type="ECO:0000256" key="15">
    <source>
        <dbReference type="ARBA" id="ARBA00047899"/>
    </source>
</evidence>
<dbReference type="FunFam" id="2.90.10.10:FF:000007">
    <property type="entry name" value="Serine/threonine-protein kinase"/>
    <property type="match status" value="1"/>
</dbReference>
<reference evidence="25" key="3">
    <citation type="journal article" date="2017" name="Nature">
        <title>Genome sequence of the progenitor of the wheat D genome Aegilops tauschii.</title>
        <authorList>
            <person name="Luo M.C."/>
            <person name="Gu Y.Q."/>
            <person name="Puiu D."/>
            <person name="Wang H."/>
            <person name="Twardziok S.O."/>
            <person name="Deal K.R."/>
            <person name="Huo N."/>
            <person name="Zhu T."/>
            <person name="Wang L."/>
            <person name="Wang Y."/>
            <person name="McGuire P.E."/>
            <person name="Liu S."/>
            <person name="Long H."/>
            <person name="Ramasamy R.K."/>
            <person name="Rodriguez J.C."/>
            <person name="Van S.L."/>
            <person name="Yuan L."/>
            <person name="Wang Z."/>
            <person name="Xia Z."/>
            <person name="Xiao L."/>
            <person name="Anderson O.D."/>
            <person name="Ouyang S."/>
            <person name="Liang Y."/>
            <person name="Zimin A.V."/>
            <person name="Pertea G."/>
            <person name="Qi P."/>
            <person name="Bennetzen J.L."/>
            <person name="Dai X."/>
            <person name="Dawson M.W."/>
            <person name="Muller H.G."/>
            <person name="Kugler K."/>
            <person name="Rivarola-Duarte L."/>
            <person name="Spannagl M."/>
            <person name="Mayer K.F.X."/>
            <person name="Lu F.H."/>
            <person name="Bevan M.W."/>
            <person name="Leroy P."/>
            <person name="Li P."/>
            <person name="You F.M."/>
            <person name="Sun Q."/>
            <person name="Liu Z."/>
            <person name="Lyons E."/>
            <person name="Wicker T."/>
            <person name="Salzberg S.L."/>
            <person name="Devos K.M."/>
            <person name="Dvorak J."/>
        </authorList>
    </citation>
    <scope>NUCLEOTIDE SEQUENCE [LARGE SCALE GENOMIC DNA]</scope>
    <source>
        <strain evidence="25">cv. AL8/78</strain>
    </source>
</reference>
<dbReference type="InterPro" id="IPR036426">
    <property type="entry name" value="Bulb-type_lectin_dom_sf"/>
</dbReference>
<reference evidence="26" key="2">
    <citation type="journal article" date="2017" name="Nat. Plants">
        <title>The Aegilops tauschii genome reveals multiple impacts of transposons.</title>
        <authorList>
            <person name="Zhao G."/>
            <person name="Zou C."/>
            <person name="Li K."/>
            <person name="Wang K."/>
            <person name="Li T."/>
            <person name="Gao L."/>
            <person name="Zhang X."/>
            <person name="Wang H."/>
            <person name="Yang Z."/>
            <person name="Liu X."/>
            <person name="Jiang W."/>
            <person name="Mao L."/>
            <person name="Kong X."/>
            <person name="Jiao Y."/>
            <person name="Jia J."/>
        </authorList>
    </citation>
    <scope>NUCLEOTIDE SEQUENCE [LARGE SCALE GENOMIC DNA]</scope>
    <source>
        <strain evidence="26">cv. AL8/78</strain>
    </source>
</reference>
<dbReference type="Gene3D" id="3.30.200.20">
    <property type="entry name" value="Phosphorylase Kinase, domain 1"/>
    <property type="match status" value="1"/>
</dbReference>
<dbReference type="InterPro" id="IPR003609">
    <property type="entry name" value="Pan_app"/>
</dbReference>
<evidence type="ECO:0000256" key="5">
    <source>
        <dbReference type="ARBA" id="ARBA00022692"/>
    </source>
</evidence>
<dbReference type="InterPro" id="IPR024171">
    <property type="entry name" value="SRK-like_kinase"/>
</dbReference>
<evidence type="ECO:0000256" key="16">
    <source>
        <dbReference type="ARBA" id="ARBA00048679"/>
    </source>
</evidence>
<dbReference type="GO" id="GO:0048544">
    <property type="term" value="P:recognition of pollen"/>
    <property type="evidence" value="ECO:0007669"/>
    <property type="project" value="InterPro"/>
</dbReference>